<name>A0ABX8YD51_ANETH</name>
<dbReference type="RefSeq" id="WP_057899737.1">
    <property type="nucleotide sequence ID" value="NZ_CP080764.1"/>
</dbReference>
<evidence type="ECO:0000313" key="2">
    <source>
        <dbReference type="Proteomes" id="UP000826616"/>
    </source>
</evidence>
<dbReference type="NCBIfam" id="TIGR01669">
    <property type="entry name" value="phage_XkdX"/>
    <property type="match status" value="1"/>
</dbReference>
<gene>
    <name evidence="1" type="ORF">K3F53_03910</name>
</gene>
<dbReference type="Proteomes" id="UP000826616">
    <property type="component" value="Chromosome"/>
</dbReference>
<dbReference type="EMBL" id="CP080764">
    <property type="protein sequence ID" value="QYY43406.1"/>
    <property type="molecule type" value="Genomic_DNA"/>
</dbReference>
<organism evidence="1 2">
    <name type="scientific">Aneurinibacillus thermoaerophilus</name>
    <dbReference type="NCBI Taxonomy" id="143495"/>
    <lineage>
        <taxon>Bacteria</taxon>
        <taxon>Bacillati</taxon>
        <taxon>Bacillota</taxon>
        <taxon>Bacilli</taxon>
        <taxon>Bacillales</taxon>
        <taxon>Paenibacillaceae</taxon>
        <taxon>Aneurinibacillus group</taxon>
        <taxon>Aneurinibacillus</taxon>
    </lineage>
</organism>
<dbReference type="GeneID" id="97140505"/>
<proteinExistence type="predicted"/>
<dbReference type="Pfam" id="PF09693">
    <property type="entry name" value="Phage_XkdX"/>
    <property type="match status" value="1"/>
</dbReference>
<reference evidence="1 2" key="1">
    <citation type="submission" date="2021-08" db="EMBL/GenBank/DDBJ databases">
        <title>Complete genome sequence of the strain Aneurinibacillus thermoaerophilus CCM 8960.</title>
        <authorList>
            <person name="Musilova J."/>
            <person name="Kourilova X."/>
            <person name="Pernicova I."/>
            <person name="Bezdicek M."/>
            <person name="Lengerova M."/>
            <person name="Obruca S."/>
            <person name="Sedlar K."/>
        </authorList>
    </citation>
    <scope>NUCLEOTIDE SEQUENCE [LARGE SCALE GENOMIC DNA]</scope>
    <source>
        <strain evidence="1 2">CCM 8960</strain>
    </source>
</reference>
<dbReference type="InterPro" id="IPR010022">
    <property type="entry name" value="XkdX"/>
</dbReference>
<protein>
    <submittedName>
        <fullName evidence="1">XkdX family protein</fullName>
    </submittedName>
</protein>
<sequence>MNWFDTIKRYYNIGCYTDDPKSTMYVGKFVEYGKITKEEYETITGDPYLKPEDNIKTKK</sequence>
<evidence type="ECO:0000313" key="1">
    <source>
        <dbReference type="EMBL" id="QYY43406.1"/>
    </source>
</evidence>
<keyword evidence="2" id="KW-1185">Reference proteome</keyword>
<accession>A0ABX8YD51</accession>